<comment type="caution">
    <text evidence="16">The sequence shown here is derived from an EMBL/GenBank/DDBJ whole genome shotgun (WGS) entry which is preliminary data.</text>
</comment>
<sequence length="677" mass="73046">MTQSQPLLTFPASAPPAVLEGHYQFELVVVSLVVAVLASYTALTLVGRLRQSHGLAARLWALGGGFAMGSGVWAMHFIGMLAFKLPIPLGYDLEITVVSWMLPVGVSTGALWQLRHPVISTRRLGWSALLLGCGINLMHYSGMLALRMDPPIFFTPSLFALSILIAIVASAGGLWVALKLRPEMPYGWLASALAALILGGAIAGMHYTGMAAANFPVGSICRAATGQFNLNHLALLVAVAVVSFMAVAVMASIYEGRLEMHSRLTEATIAIAHEREELYRNEQEARVEAERVSDMKDEFLATLSHELRTPLNAILGWAQILMHGPRDDATLRRGLQTIERNARAQASLIEDLLDMSKIVSGKVQLETERIWPASFIHAAVETVRPAALAKQITLDTRLDSTAGPVLGDGNRMQQVMWNLLANAVKFTPNGGHVSVDLSRDGSNVRIAVRDTGIGIAPDFLPHVFDRFRQADSSSTRRHAGLGLGLSIAEQLVELHGGTIEAESEGENRGSAFIVRLPLQADMPQRSPAGPPRPRQDFLQSGGIQPAVLNGVSILVVDDEPDSLAVVEQVLATAGARVSTARSAPEALAMLEHRLPDLLVSDIAMPDIDGLEMVRRIRAHADERIAALPAIALSAYARENDRVQAKRAGFNDYLVKPLQPAAFLQAVAALVRPKAERL</sequence>
<feature type="transmembrane region" description="Helical" evidence="12">
    <location>
        <begin position="59"/>
        <end position="83"/>
    </location>
</feature>
<evidence type="ECO:0000256" key="1">
    <source>
        <dbReference type="ARBA" id="ARBA00000085"/>
    </source>
</evidence>
<dbReference type="GO" id="GO:0016020">
    <property type="term" value="C:membrane"/>
    <property type="evidence" value="ECO:0007669"/>
    <property type="project" value="UniProtKB-UniRule"/>
</dbReference>
<dbReference type="FunFam" id="1.10.287.130:FF:000001">
    <property type="entry name" value="Two-component sensor histidine kinase"/>
    <property type="match status" value="1"/>
</dbReference>
<evidence type="ECO:0000256" key="10">
    <source>
        <dbReference type="ARBA" id="ARBA00070152"/>
    </source>
</evidence>
<dbReference type="Gene3D" id="3.40.50.2300">
    <property type="match status" value="1"/>
</dbReference>
<feature type="domain" description="MHYT" evidence="15">
    <location>
        <begin position="23"/>
        <end position="216"/>
    </location>
</feature>
<evidence type="ECO:0000256" key="9">
    <source>
        <dbReference type="ARBA" id="ARBA00058004"/>
    </source>
</evidence>
<keyword evidence="5" id="KW-0732">Signal</keyword>
<dbReference type="PROSITE" id="PS50109">
    <property type="entry name" value="HIS_KIN"/>
    <property type="match status" value="1"/>
</dbReference>
<dbReference type="Pfam" id="PF00072">
    <property type="entry name" value="Response_reg"/>
    <property type="match status" value="1"/>
</dbReference>
<keyword evidence="3 11" id="KW-0597">Phosphoprotein</keyword>
<proteinExistence type="predicted"/>
<feature type="transmembrane region" description="Helical" evidence="12">
    <location>
        <begin position="233"/>
        <end position="254"/>
    </location>
</feature>
<protein>
    <recommendedName>
        <fullName evidence="10">Virulence sensor protein BvgS</fullName>
        <ecNumber evidence="2">2.7.13.3</ecNumber>
    </recommendedName>
</protein>
<dbReference type="RefSeq" id="WP_135207404.1">
    <property type="nucleotide sequence ID" value="NZ_SPVF01000146.1"/>
</dbReference>
<dbReference type="CDD" id="cd16922">
    <property type="entry name" value="HATPase_EvgS-ArcB-TorS-like"/>
    <property type="match status" value="1"/>
</dbReference>
<keyword evidence="17" id="KW-1185">Reference proteome</keyword>
<dbReference type="SMART" id="SM00448">
    <property type="entry name" value="REC"/>
    <property type="match status" value="1"/>
</dbReference>
<evidence type="ECO:0000259" key="13">
    <source>
        <dbReference type="PROSITE" id="PS50109"/>
    </source>
</evidence>
<feature type="domain" description="Response regulatory" evidence="14">
    <location>
        <begin position="552"/>
        <end position="670"/>
    </location>
</feature>
<organism evidence="16 17">
    <name type="scientific">Zemynaea arenosa</name>
    <dbReference type="NCBI Taxonomy" id="2561931"/>
    <lineage>
        <taxon>Bacteria</taxon>
        <taxon>Pseudomonadati</taxon>
        <taxon>Pseudomonadota</taxon>
        <taxon>Betaproteobacteria</taxon>
        <taxon>Burkholderiales</taxon>
        <taxon>Oxalobacteraceae</taxon>
        <taxon>Telluria group</taxon>
        <taxon>Zemynaea</taxon>
    </lineage>
</organism>
<evidence type="ECO:0000256" key="2">
    <source>
        <dbReference type="ARBA" id="ARBA00012438"/>
    </source>
</evidence>
<dbReference type="OrthoDB" id="219325at2"/>
<dbReference type="InterPro" id="IPR005330">
    <property type="entry name" value="MHYT_dom"/>
</dbReference>
<dbReference type="AlphaFoldDB" id="A0A4Y9SGU4"/>
<dbReference type="InterPro" id="IPR004358">
    <property type="entry name" value="Sig_transdc_His_kin-like_C"/>
</dbReference>
<dbReference type="SUPFAM" id="SSF47384">
    <property type="entry name" value="Homodimeric domain of signal transducing histidine kinase"/>
    <property type="match status" value="1"/>
</dbReference>
<dbReference type="Gene3D" id="1.10.287.130">
    <property type="match status" value="1"/>
</dbReference>
<dbReference type="PROSITE" id="PS50110">
    <property type="entry name" value="RESPONSE_REGULATORY"/>
    <property type="match status" value="1"/>
</dbReference>
<evidence type="ECO:0000256" key="7">
    <source>
        <dbReference type="ARBA" id="ARBA00023012"/>
    </source>
</evidence>
<dbReference type="PANTHER" id="PTHR43547:SF2">
    <property type="entry name" value="HYBRID SIGNAL TRANSDUCTION HISTIDINE KINASE C"/>
    <property type="match status" value="1"/>
</dbReference>
<feature type="modified residue" description="4-aspartylphosphate" evidence="11">
    <location>
        <position position="601"/>
    </location>
</feature>
<dbReference type="CDD" id="cd17580">
    <property type="entry name" value="REC_2_DhkD-like"/>
    <property type="match status" value="1"/>
</dbReference>
<feature type="transmembrane region" description="Helical" evidence="12">
    <location>
        <begin position="158"/>
        <end position="178"/>
    </location>
</feature>
<dbReference type="InterPro" id="IPR036097">
    <property type="entry name" value="HisK_dim/P_sf"/>
</dbReference>
<comment type="function">
    <text evidence="9">Member of the two-component regulatory system BvgS/BvgA. Phosphorylates BvgA via a four-step phosphorelay in response to environmental signals.</text>
</comment>
<dbReference type="Proteomes" id="UP000298438">
    <property type="component" value="Unassembled WGS sequence"/>
</dbReference>
<feature type="transmembrane region" description="Helical" evidence="12">
    <location>
        <begin position="124"/>
        <end position="146"/>
    </location>
</feature>
<dbReference type="InterPro" id="IPR005467">
    <property type="entry name" value="His_kinase_dom"/>
</dbReference>
<accession>A0A4Y9SGU4</accession>
<keyword evidence="6" id="KW-0418">Kinase</keyword>
<dbReference type="PANTHER" id="PTHR43547">
    <property type="entry name" value="TWO-COMPONENT HISTIDINE KINASE"/>
    <property type="match status" value="1"/>
</dbReference>
<keyword evidence="7" id="KW-0902">Two-component regulatory system</keyword>
<dbReference type="SMART" id="SM00387">
    <property type="entry name" value="HATPase_c"/>
    <property type="match status" value="1"/>
</dbReference>
<dbReference type="Pfam" id="PF03707">
    <property type="entry name" value="MHYT"/>
    <property type="match status" value="4"/>
</dbReference>
<dbReference type="PRINTS" id="PR00344">
    <property type="entry name" value="BCTRLSENSOR"/>
</dbReference>
<dbReference type="InterPro" id="IPR003661">
    <property type="entry name" value="HisK_dim/P_dom"/>
</dbReference>
<evidence type="ECO:0000256" key="3">
    <source>
        <dbReference type="ARBA" id="ARBA00022553"/>
    </source>
</evidence>
<name>A0A4Y9SGU4_9BURK</name>
<dbReference type="GO" id="GO:0000155">
    <property type="term" value="F:phosphorelay sensor kinase activity"/>
    <property type="evidence" value="ECO:0007669"/>
    <property type="project" value="InterPro"/>
</dbReference>
<gene>
    <name evidence="16" type="ORF">E4L96_11715</name>
</gene>
<keyword evidence="4" id="KW-0808">Transferase</keyword>
<dbReference type="SUPFAM" id="SSF55874">
    <property type="entry name" value="ATPase domain of HSP90 chaperone/DNA topoisomerase II/histidine kinase"/>
    <property type="match status" value="1"/>
</dbReference>
<evidence type="ECO:0000313" key="17">
    <source>
        <dbReference type="Proteomes" id="UP000298438"/>
    </source>
</evidence>
<dbReference type="InterPro" id="IPR036890">
    <property type="entry name" value="HATPase_C_sf"/>
</dbReference>
<dbReference type="FunFam" id="3.30.565.10:FF:000010">
    <property type="entry name" value="Sensor histidine kinase RcsC"/>
    <property type="match status" value="1"/>
</dbReference>
<keyword evidence="12" id="KW-1133">Transmembrane helix</keyword>
<dbReference type="Gene3D" id="3.30.565.10">
    <property type="entry name" value="Histidine kinase-like ATPase, C-terminal domain"/>
    <property type="match status" value="1"/>
</dbReference>
<keyword evidence="8" id="KW-0843">Virulence</keyword>
<dbReference type="PROSITE" id="PS50924">
    <property type="entry name" value="MHYT"/>
    <property type="match status" value="1"/>
</dbReference>
<dbReference type="InterPro" id="IPR001789">
    <property type="entry name" value="Sig_transdc_resp-reg_receiver"/>
</dbReference>
<dbReference type="InterPro" id="IPR003594">
    <property type="entry name" value="HATPase_dom"/>
</dbReference>
<dbReference type="EC" id="2.7.13.3" evidence="2"/>
<evidence type="ECO:0000256" key="11">
    <source>
        <dbReference type="PROSITE-ProRule" id="PRU00169"/>
    </source>
</evidence>
<evidence type="ECO:0000256" key="8">
    <source>
        <dbReference type="ARBA" id="ARBA00023026"/>
    </source>
</evidence>
<dbReference type="InterPro" id="IPR011006">
    <property type="entry name" value="CheY-like_superfamily"/>
</dbReference>
<dbReference type="CDD" id="cd00082">
    <property type="entry name" value="HisKA"/>
    <property type="match status" value="1"/>
</dbReference>
<evidence type="ECO:0000256" key="4">
    <source>
        <dbReference type="ARBA" id="ARBA00022679"/>
    </source>
</evidence>
<feature type="domain" description="Histidine kinase" evidence="13">
    <location>
        <begin position="302"/>
        <end position="520"/>
    </location>
</feature>
<feature type="transmembrane region" description="Helical" evidence="12">
    <location>
        <begin position="27"/>
        <end position="47"/>
    </location>
</feature>
<dbReference type="SMART" id="SM00388">
    <property type="entry name" value="HisKA"/>
    <property type="match status" value="1"/>
</dbReference>
<evidence type="ECO:0000313" key="16">
    <source>
        <dbReference type="EMBL" id="TFW19497.1"/>
    </source>
</evidence>
<feature type="transmembrane region" description="Helical" evidence="12">
    <location>
        <begin position="185"/>
        <end position="207"/>
    </location>
</feature>
<dbReference type="Pfam" id="PF02518">
    <property type="entry name" value="HATPase_c"/>
    <property type="match status" value="1"/>
</dbReference>
<keyword evidence="12" id="KW-0812">Transmembrane</keyword>
<reference evidence="16 17" key="1">
    <citation type="submission" date="2019-03" db="EMBL/GenBank/DDBJ databases">
        <title>Draft Genome Sequence of Massilia arenosa sp. nov., a Novel Massilia Species Isolated from a Sandy-loam Maize Soil.</title>
        <authorList>
            <person name="Raths R."/>
            <person name="Peta V."/>
            <person name="Bucking H."/>
        </authorList>
    </citation>
    <scope>NUCLEOTIDE SEQUENCE [LARGE SCALE GENOMIC DNA]</scope>
    <source>
        <strain evidence="16 17">MC02</strain>
    </source>
</reference>
<dbReference type="EMBL" id="SPVF01000146">
    <property type="protein sequence ID" value="TFW19497.1"/>
    <property type="molecule type" value="Genomic_DNA"/>
</dbReference>
<evidence type="ECO:0000256" key="6">
    <source>
        <dbReference type="ARBA" id="ARBA00022777"/>
    </source>
</evidence>
<evidence type="ECO:0000259" key="14">
    <source>
        <dbReference type="PROSITE" id="PS50110"/>
    </source>
</evidence>
<evidence type="ECO:0000256" key="12">
    <source>
        <dbReference type="PROSITE-ProRule" id="PRU00244"/>
    </source>
</evidence>
<evidence type="ECO:0000259" key="15">
    <source>
        <dbReference type="PROSITE" id="PS50924"/>
    </source>
</evidence>
<dbReference type="SUPFAM" id="SSF52172">
    <property type="entry name" value="CheY-like"/>
    <property type="match status" value="1"/>
</dbReference>
<dbReference type="Pfam" id="PF00512">
    <property type="entry name" value="HisKA"/>
    <property type="match status" value="1"/>
</dbReference>
<evidence type="ECO:0000256" key="5">
    <source>
        <dbReference type="ARBA" id="ARBA00022729"/>
    </source>
</evidence>
<comment type="catalytic activity">
    <reaction evidence="1">
        <text>ATP + protein L-histidine = ADP + protein N-phospho-L-histidine.</text>
        <dbReference type="EC" id="2.7.13.3"/>
    </reaction>
</comment>
<keyword evidence="12" id="KW-0472">Membrane</keyword>
<feature type="transmembrane region" description="Helical" evidence="12">
    <location>
        <begin position="95"/>
        <end position="112"/>
    </location>
</feature>